<accession>A0A9X0DBK8</accession>
<feature type="domain" description="Dynein heavy chain ATP-binding dynein motor region" evidence="2">
    <location>
        <begin position="2"/>
        <end position="108"/>
    </location>
</feature>
<evidence type="ECO:0000256" key="1">
    <source>
        <dbReference type="SAM" id="MobiDB-lite"/>
    </source>
</evidence>
<dbReference type="EMBL" id="MU825400">
    <property type="protein sequence ID" value="KAJ7392743.1"/>
    <property type="molecule type" value="Genomic_DNA"/>
</dbReference>
<evidence type="ECO:0000313" key="4">
    <source>
        <dbReference type="Proteomes" id="UP001163046"/>
    </source>
</evidence>
<sequence>MCHPEFRLYLVSRSSRPAFSTEVSSITTLVNLRLDEEALAEEIQIEAFHRVQPELYVEGRKSLMVMMELLRLLENIDGKLMGRVTARQGTDIWEETEVIAELVKCRSEINSSVCTNNFVALFIYYSCFCSMARSPQRLTHTLENFNRLKSLRELFQPLAKRAVMMFSLLSSLSSVQHEYRFSLGYFLSLFRSAVGRDVEPPTERLEYESDSEVTEETKRDSRTTILIKAVEEEGTSTPAVVQGEEGRSPSRKKLPNRMSVILPAEVQLPSPGLEYTPLSPEQSDQLTDSLTQSFYRHVSRSIDQHHRLLFASLLTLYKVEKRAEGGLTQEEISLLLSGTLPSPVPVLSDFDPTLLQPSWIAQEAWELILAVSSLKGPLDSICTHIASNPVPWRDWYGSEKT</sequence>
<dbReference type="Gene3D" id="3.40.50.300">
    <property type="entry name" value="P-loop containing nucleotide triphosphate hydrolases"/>
    <property type="match status" value="1"/>
</dbReference>
<name>A0A9X0DBK8_9CNID</name>
<organism evidence="3 4">
    <name type="scientific">Desmophyllum pertusum</name>
    <dbReference type="NCBI Taxonomy" id="174260"/>
    <lineage>
        <taxon>Eukaryota</taxon>
        <taxon>Metazoa</taxon>
        <taxon>Cnidaria</taxon>
        <taxon>Anthozoa</taxon>
        <taxon>Hexacorallia</taxon>
        <taxon>Scleractinia</taxon>
        <taxon>Caryophylliina</taxon>
        <taxon>Caryophylliidae</taxon>
        <taxon>Desmophyllum</taxon>
    </lineage>
</organism>
<dbReference type="GO" id="GO:0007018">
    <property type="term" value="P:microtubule-based movement"/>
    <property type="evidence" value="ECO:0007669"/>
    <property type="project" value="InterPro"/>
</dbReference>
<dbReference type="PANTHER" id="PTHR46961">
    <property type="entry name" value="DYNEIN HEAVY CHAIN 1, AXONEMAL-LIKE PROTEIN"/>
    <property type="match status" value="1"/>
</dbReference>
<dbReference type="GO" id="GO:0051959">
    <property type="term" value="F:dynein light intermediate chain binding"/>
    <property type="evidence" value="ECO:0007669"/>
    <property type="project" value="InterPro"/>
</dbReference>
<evidence type="ECO:0000313" key="3">
    <source>
        <dbReference type="EMBL" id="KAJ7392743.1"/>
    </source>
</evidence>
<dbReference type="InterPro" id="IPR026983">
    <property type="entry name" value="DHC"/>
</dbReference>
<gene>
    <name evidence="3" type="ORF">OS493_010398</name>
</gene>
<dbReference type="OrthoDB" id="5983592at2759"/>
<feature type="region of interest" description="Disordered" evidence="1">
    <location>
        <begin position="234"/>
        <end position="253"/>
    </location>
</feature>
<evidence type="ECO:0000259" key="2">
    <source>
        <dbReference type="Pfam" id="PF12781"/>
    </source>
</evidence>
<proteinExistence type="predicted"/>
<protein>
    <recommendedName>
        <fullName evidence="2">Dynein heavy chain ATP-binding dynein motor region domain-containing protein</fullName>
    </recommendedName>
</protein>
<dbReference type="GO" id="GO:0030286">
    <property type="term" value="C:dynein complex"/>
    <property type="evidence" value="ECO:0007669"/>
    <property type="project" value="InterPro"/>
</dbReference>
<keyword evidence="4" id="KW-1185">Reference proteome</keyword>
<dbReference type="Pfam" id="PF12781">
    <property type="entry name" value="AAA_9"/>
    <property type="match status" value="1"/>
</dbReference>
<dbReference type="InterPro" id="IPR027417">
    <property type="entry name" value="P-loop_NTPase"/>
</dbReference>
<dbReference type="InterPro" id="IPR035706">
    <property type="entry name" value="AAA_9"/>
</dbReference>
<dbReference type="AlphaFoldDB" id="A0A9X0DBK8"/>
<dbReference type="Gene3D" id="1.10.8.1220">
    <property type="match status" value="1"/>
</dbReference>
<reference evidence="3" key="1">
    <citation type="submission" date="2023-01" db="EMBL/GenBank/DDBJ databases">
        <title>Genome assembly of the deep-sea coral Lophelia pertusa.</title>
        <authorList>
            <person name="Herrera S."/>
            <person name="Cordes E."/>
        </authorList>
    </citation>
    <scope>NUCLEOTIDE SEQUENCE</scope>
    <source>
        <strain evidence="3">USNM1676648</strain>
        <tissue evidence="3">Polyp</tissue>
    </source>
</reference>
<comment type="caution">
    <text evidence="3">The sequence shown here is derived from an EMBL/GenBank/DDBJ whole genome shotgun (WGS) entry which is preliminary data.</text>
</comment>
<dbReference type="Proteomes" id="UP001163046">
    <property type="component" value="Unassembled WGS sequence"/>
</dbReference>
<dbReference type="GO" id="GO:0045505">
    <property type="term" value="F:dynein intermediate chain binding"/>
    <property type="evidence" value="ECO:0007669"/>
    <property type="project" value="InterPro"/>
</dbReference>
<dbReference type="PANTHER" id="PTHR46961:SF21">
    <property type="entry name" value="LOW QUALITY PROTEIN: DYNEIN BETA CHAIN, FLAGELLAR OUTER ARM-LIKE"/>
    <property type="match status" value="1"/>
</dbReference>